<feature type="region of interest" description="Disordered" evidence="3">
    <location>
        <begin position="152"/>
        <end position="245"/>
    </location>
</feature>
<feature type="domain" description="BTB" evidence="4">
    <location>
        <begin position="53"/>
        <end position="118"/>
    </location>
</feature>
<dbReference type="CDD" id="cd18315">
    <property type="entry name" value="BTB_POZ_BAB-like"/>
    <property type="match status" value="1"/>
</dbReference>
<reference evidence="6" key="1">
    <citation type="submission" date="2025-08" db="UniProtKB">
        <authorList>
            <consortium name="RefSeq"/>
        </authorList>
    </citation>
    <scope>IDENTIFICATION</scope>
</reference>
<dbReference type="InterPro" id="IPR015318">
    <property type="entry name" value="Znf_GAGA-bd_fac"/>
</dbReference>
<evidence type="ECO:0000259" key="4">
    <source>
        <dbReference type="PROSITE" id="PS50097"/>
    </source>
</evidence>
<feature type="compositionally biased region" description="Polar residues" evidence="3">
    <location>
        <begin position="415"/>
        <end position="433"/>
    </location>
</feature>
<accession>A0AAJ6YMX6</accession>
<dbReference type="SMART" id="SM00225">
    <property type="entry name" value="BTB"/>
    <property type="match status" value="1"/>
</dbReference>
<evidence type="ECO:0000256" key="2">
    <source>
        <dbReference type="ARBA" id="ARBA00023242"/>
    </source>
</evidence>
<keyword evidence="2" id="KW-0539">Nucleus</keyword>
<dbReference type="InterPro" id="IPR000210">
    <property type="entry name" value="BTB/POZ_dom"/>
</dbReference>
<sequence>MAVGCEGGGNRVPLRNQKFIMGSTSQLYSLSWGEFGSSLASAVQLLRGHGDLVDVTLAAGGRSFSAHKIVLSAASPFLLDLLKSTPCQHPVVMLAGIGADDLESILEFVYRGEVSVEPSQLPSLLQAAHCLSIHGLTPPTILTEKGEEVPVSTIPGCNETSISRDTMNSYLPQRRRKKKRKLSSGAGKWPKIGYHSSLETRSLDEHSEENRSVDFGHKDGDDGSHLDDEAKERSEHANHHLSSPLPQHQLVHPVVEHNPAALLADPDAEPHLHNLMPMQPYSPLHIPQFPGSIQNVSYSSGASGSAQVIVSNNSTTSTQSIKIRGASDCPGVCPLCGSTLRQARNLRRHLLSSCKYRFTANPSHQMMSDSMSIEVKPEIDIPGYPGQPVCGTESGGSSCEQIVCNPSPLPSPSPQGSNVVSPHSNISSPTVAR</sequence>
<organism evidence="5 6">
    <name type="scientific">Ceratosolen solmsi marchali</name>
    <dbReference type="NCBI Taxonomy" id="326594"/>
    <lineage>
        <taxon>Eukaryota</taxon>
        <taxon>Metazoa</taxon>
        <taxon>Ecdysozoa</taxon>
        <taxon>Arthropoda</taxon>
        <taxon>Hexapoda</taxon>
        <taxon>Insecta</taxon>
        <taxon>Pterygota</taxon>
        <taxon>Neoptera</taxon>
        <taxon>Endopterygota</taxon>
        <taxon>Hymenoptera</taxon>
        <taxon>Apocrita</taxon>
        <taxon>Proctotrupomorpha</taxon>
        <taxon>Chalcidoidea</taxon>
        <taxon>Agaonidae</taxon>
        <taxon>Agaoninae</taxon>
        <taxon>Ceratosolen</taxon>
    </lineage>
</organism>
<dbReference type="Gene3D" id="3.30.710.10">
    <property type="entry name" value="Potassium Channel Kv1.1, Chain A"/>
    <property type="match status" value="1"/>
</dbReference>
<feature type="region of interest" description="Disordered" evidence="3">
    <location>
        <begin position="392"/>
        <end position="433"/>
    </location>
</feature>
<gene>
    <name evidence="6" type="primary">LOC105364705</name>
</gene>
<dbReference type="RefSeq" id="XP_011501011.1">
    <property type="nucleotide sequence ID" value="XM_011502709.1"/>
</dbReference>
<protein>
    <submittedName>
        <fullName evidence="6">Transcription factor GAGA isoform X3</fullName>
    </submittedName>
</protein>
<dbReference type="PANTHER" id="PTHR23110">
    <property type="entry name" value="BTB DOMAIN TRANSCRIPTION FACTOR"/>
    <property type="match status" value="1"/>
</dbReference>
<evidence type="ECO:0000256" key="1">
    <source>
        <dbReference type="ARBA" id="ARBA00004123"/>
    </source>
</evidence>
<dbReference type="PANTHER" id="PTHR23110:SF10">
    <property type="entry name" value="TRANSCRIPTION FACTOR GAGA"/>
    <property type="match status" value="1"/>
</dbReference>
<dbReference type="InterPro" id="IPR011333">
    <property type="entry name" value="SKP1/BTB/POZ_sf"/>
</dbReference>
<evidence type="ECO:0000256" key="3">
    <source>
        <dbReference type="SAM" id="MobiDB-lite"/>
    </source>
</evidence>
<dbReference type="AlphaFoldDB" id="A0AAJ6YMX6"/>
<dbReference type="GO" id="GO:0005634">
    <property type="term" value="C:nucleus"/>
    <property type="evidence" value="ECO:0007669"/>
    <property type="project" value="UniProtKB-SubCell"/>
</dbReference>
<evidence type="ECO:0000313" key="5">
    <source>
        <dbReference type="Proteomes" id="UP000695007"/>
    </source>
</evidence>
<evidence type="ECO:0000313" key="6">
    <source>
        <dbReference type="RefSeq" id="XP_011501011.1"/>
    </source>
</evidence>
<feature type="compositionally biased region" description="Basic and acidic residues" evidence="3">
    <location>
        <begin position="201"/>
        <end position="238"/>
    </location>
</feature>
<feature type="compositionally biased region" description="Basic residues" evidence="3">
    <location>
        <begin position="173"/>
        <end position="182"/>
    </location>
</feature>
<dbReference type="PROSITE" id="PS50097">
    <property type="entry name" value="BTB"/>
    <property type="match status" value="1"/>
</dbReference>
<dbReference type="GO" id="GO:0006357">
    <property type="term" value="P:regulation of transcription by RNA polymerase II"/>
    <property type="evidence" value="ECO:0007669"/>
    <property type="project" value="TreeGrafter"/>
</dbReference>
<dbReference type="Proteomes" id="UP000695007">
    <property type="component" value="Unplaced"/>
</dbReference>
<keyword evidence="5" id="KW-1185">Reference proteome</keyword>
<dbReference type="Pfam" id="PF00651">
    <property type="entry name" value="BTB"/>
    <property type="match status" value="1"/>
</dbReference>
<dbReference type="Pfam" id="PF09237">
    <property type="entry name" value="GAGA"/>
    <property type="match status" value="1"/>
</dbReference>
<name>A0AAJ6YMX6_9HYME</name>
<dbReference type="GeneID" id="105364705"/>
<dbReference type="InterPro" id="IPR051095">
    <property type="entry name" value="Dros_DevTransReg"/>
</dbReference>
<feature type="compositionally biased region" description="Polar residues" evidence="3">
    <location>
        <begin position="158"/>
        <end position="171"/>
    </location>
</feature>
<proteinExistence type="predicted"/>
<comment type="subcellular location">
    <subcellularLocation>
        <location evidence="1">Nucleus</location>
    </subcellularLocation>
</comment>
<dbReference type="SUPFAM" id="SSF54695">
    <property type="entry name" value="POZ domain"/>
    <property type="match status" value="1"/>
</dbReference>